<name>A0ABU4GAF8_9BACL</name>
<evidence type="ECO:0000256" key="1">
    <source>
        <dbReference type="SAM" id="Phobius"/>
    </source>
</evidence>
<comment type="caution">
    <text evidence="2">The sequence shown here is derived from an EMBL/GenBank/DDBJ whole genome shotgun (WGS) entry which is preliminary data.</text>
</comment>
<evidence type="ECO:0000313" key="2">
    <source>
        <dbReference type="EMBL" id="MDW0113891.1"/>
    </source>
</evidence>
<gene>
    <name evidence="2" type="ORF">QT711_11900</name>
</gene>
<dbReference type="RefSeq" id="WP_317944542.1">
    <property type="nucleotide sequence ID" value="NZ_JAUBDI010000011.1"/>
</dbReference>
<accession>A0ABU4GAF8</accession>
<sequence>MKLYHHILIIAVLLALVFFLYGAGLGAIPFMLASVYLGYLSIKEFQRVKKSKRW</sequence>
<proteinExistence type="predicted"/>
<reference evidence="2 3" key="1">
    <citation type="submission" date="2023-06" db="EMBL/GenBank/DDBJ databases">
        <title>Sporosarcina sp. nov., isolated from Korean traditional fermented seafood 'Jeotgal'.</title>
        <authorList>
            <person name="Yang A.I."/>
            <person name="Shin N.-R."/>
        </authorList>
    </citation>
    <scope>NUCLEOTIDE SEQUENCE [LARGE SCALE GENOMIC DNA]</scope>
    <source>
        <strain evidence="2 3">KCTC13119</strain>
    </source>
</reference>
<feature type="transmembrane region" description="Helical" evidence="1">
    <location>
        <begin position="6"/>
        <end position="39"/>
    </location>
</feature>
<evidence type="ECO:0000313" key="3">
    <source>
        <dbReference type="Proteomes" id="UP001282284"/>
    </source>
</evidence>
<protein>
    <submittedName>
        <fullName evidence="2">Uncharacterized protein</fullName>
    </submittedName>
</protein>
<dbReference type="EMBL" id="JAUBDI010000011">
    <property type="protein sequence ID" value="MDW0113891.1"/>
    <property type="molecule type" value="Genomic_DNA"/>
</dbReference>
<keyword evidence="1" id="KW-0472">Membrane</keyword>
<dbReference type="Proteomes" id="UP001282284">
    <property type="component" value="Unassembled WGS sequence"/>
</dbReference>
<keyword evidence="3" id="KW-1185">Reference proteome</keyword>
<keyword evidence="1" id="KW-1133">Transmembrane helix</keyword>
<keyword evidence="1" id="KW-0812">Transmembrane</keyword>
<organism evidence="2 3">
    <name type="scientific">Sporosarcina saromensis</name>
    <dbReference type="NCBI Taxonomy" id="359365"/>
    <lineage>
        <taxon>Bacteria</taxon>
        <taxon>Bacillati</taxon>
        <taxon>Bacillota</taxon>
        <taxon>Bacilli</taxon>
        <taxon>Bacillales</taxon>
        <taxon>Caryophanaceae</taxon>
        <taxon>Sporosarcina</taxon>
    </lineage>
</organism>